<accession>A0A1T3NXM2</accession>
<dbReference type="AlphaFoldDB" id="A0A1T3NXM2"/>
<dbReference type="OrthoDB" id="4350615at2"/>
<proteinExistence type="predicted"/>
<dbReference type="RefSeq" id="WP_143657937.1">
    <property type="nucleotide sequence ID" value="NZ_MWQN01000001.1"/>
</dbReference>
<reference evidence="1 2" key="1">
    <citation type="submission" date="2017-03" db="EMBL/GenBank/DDBJ databases">
        <title>Draft genome sequence of Streptomyces scabrisporus NF3, endophyte isolated from Amphipterygium adstringens.</title>
        <authorList>
            <person name="Vazquez M."/>
            <person name="Ceapa C.D."/>
            <person name="Rodriguez Luna D."/>
            <person name="Sanchez Esquivel S."/>
        </authorList>
    </citation>
    <scope>NUCLEOTIDE SEQUENCE [LARGE SCALE GENOMIC DNA]</scope>
    <source>
        <strain evidence="1 2">NF3</strain>
    </source>
</reference>
<evidence type="ECO:0000313" key="2">
    <source>
        <dbReference type="Proteomes" id="UP000190037"/>
    </source>
</evidence>
<sequence>MVLIADTGDGGPVGVSSSDMQALSVGLESMVQFQKDVQRALDDLDASTAAPHKLVDNRVELDASGNFGEAIRLWSAYVDVRSELIDLSTQLKRQIEAMQMTVQYVQGTYEGNEAEFTAKYKALQQDYANNAPAPAPPAKSP</sequence>
<comment type="caution">
    <text evidence="1">The sequence shown here is derived from an EMBL/GenBank/DDBJ whole genome shotgun (WGS) entry which is preliminary data.</text>
</comment>
<organism evidence="1 2">
    <name type="scientific">Embleya scabrispora</name>
    <dbReference type="NCBI Taxonomy" id="159449"/>
    <lineage>
        <taxon>Bacteria</taxon>
        <taxon>Bacillati</taxon>
        <taxon>Actinomycetota</taxon>
        <taxon>Actinomycetes</taxon>
        <taxon>Kitasatosporales</taxon>
        <taxon>Streptomycetaceae</taxon>
        <taxon>Embleya</taxon>
    </lineage>
</organism>
<evidence type="ECO:0000313" key="1">
    <source>
        <dbReference type="EMBL" id="OPC81596.1"/>
    </source>
</evidence>
<dbReference type="STRING" id="159449.B4N89_12130"/>
<dbReference type="Proteomes" id="UP000190037">
    <property type="component" value="Unassembled WGS sequence"/>
</dbReference>
<dbReference type="EMBL" id="MWQN01000001">
    <property type="protein sequence ID" value="OPC81596.1"/>
    <property type="molecule type" value="Genomic_DNA"/>
</dbReference>
<gene>
    <name evidence="1" type="ORF">B4N89_12130</name>
</gene>
<keyword evidence="2" id="KW-1185">Reference proteome</keyword>
<name>A0A1T3NXM2_9ACTN</name>
<protein>
    <submittedName>
        <fullName evidence="1">Uncharacterized protein</fullName>
    </submittedName>
</protein>